<dbReference type="EMBL" id="JACMRX010000003">
    <property type="protein sequence ID" value="KAF7993348.1"/>
    <property type="molecule type" value="Genomic_DNA"/>
</dbReference>
<evidence type="ECO:0000256" key="4">
    <source>
        <dbReference type="ARBA" id="ARBA00022989"/>
    </source>
</evidence>
<comment type="similarity">
    <text evidence="2">Belongs to the OB-RGRP/VPS55 family.</text>
</comment>
<evidence type="ECO:0000256" key="3">
    <source>
        <dbReference type="ARBA" id="ARBA00022692"/>
    </source>
</evidence>
<comment type="caution">
    <text evidence="7">The sequence shown here is derived from an EMBL/GenBank/DDBJ whole genome shotgun (WGS) entry which is preliminary data.</text>
</comment>
<protein>
    <submittedName>
        <fullName evidence="7">Uncharacterized protein</fullName>
    </submittedName>
</protein>
<dbReference type="InterPro" id="IPR007262">
    <property type="entry name" value="Vps55/LEPROT"/>
</dbReference>
<organism evidence="7 8">
    <name type="scientific">Aphidius gifuensis</name>
    <name type="common">Parasitoid wasp</name>
    <dbReference type="NCBI Taxonomy" id="684658"/>
    <lineage>
        <taxon>Eukaryota</taxon>
        <taxon>Metazoa</taxon>
        <taxon>Ecdysozoa</taxon>
        <taxon>Arthropoda</taxon>
        <taxon>Hexapoda</taxon>
        <taxon>Insecta</taxon>
        <taxon>Pterygota</taxon>
        <taxon>Neoptera</taxon>
        <taxon>Endopterygota</taxon>
        <taxon>Hymenoptera</taxon>
        <taxon>Apocrita</taxon>
        <taxon>Ichneumonoidea</taxon>
        <taxon>Braconidae</taxon>
        <taxon>Aphidiinae</taxon>
        <taxon>Aphidius</taxon>
    </lineage>
</organism>
<evidence type="ECO:0000256" key="5">
    <source>
        <dbReference type="ARBA" id="ARBA00023136"/>
    </source>
</evidence>
<keyword evidence="8" id="KW-1185">Reference proteome</keyword>
<dbReference type="GO" id="GO:0032511">
    <property type="term" value="P:late endosome to vacuole transport via multivesicular body sorting pathway"/>
    <property type="evidence" value="ECO:0007669"/>
    <property type="project" value="TreeGrafter"/>
</dbReference>
<keyword evidence="3 6" id="KW-0812">Transmembrane</keyword>
<evidence type="ECO:0000256" key="6">
    <source>
        <dbReference type="SAM" id="Phobius"/>
    </source>
</evidence>
<keyword evidence="4 6" id="KW-1133">Transmembrane helix</keyword>
<proteinExistence type="inferred from homology"/>
<accession>A0A835CTJ6</accession>
<feature type="transmembrane region" description="Helical" evidence="6">
    <location>
        <begin position="34"/>
        <end position="53"/>
    </location>
</feature>
<evidence type="ECO:0000313" key="8">
    <source>
        <dbReference type="Proteomes" id="UP000639338"/>
    </source>
</evidence>
<reference evidence="7 8" key="1">
    <citation type="submission" date="2020-08" db="EMBL/GenBank/DDBJ databases">
        <title>Aphidius gifuensis genome sequencing and assembly.</title>
        <authorList>
            <person name="Du Z."/>
        </authorList>
    </citation>
    <scope>NUCLEOTIDE SEQUENCE [LARGE SCALE GENOMIC DNA]</scope>
    <source>
        <strain evidence="7">YNYX2018</strain>
        <tissue evidence="7">Adults</tissue>
    </source>
</reference>
<comment type="subcellular location">
    <subcellularLocation>
        <location evidence="1">Membrane</location>
        <topology evidence="1">Multi-pass membrane protein</topology>
    </subcellularLocation>
</comment>
<dbReference type="PANTHER" id="PTHR12050:SF0">
    <property type="entry name" value="RH04491P"/>
    <property type="match status" value="1"/>
</dbReference>
<feature type="transmembrane region" description="Helical" evidence="6">
    <location>
        <begin position="7"/>
        <end position="28"/>
    </location>
</feature>
<dbReference type="PANTHER" id="PTHR12050">
    <property type="entry name" value="LEPTIN RECEPTOR-RELATED"/>
    <property type="match status" value="1"/>
</dbReference>
<feature type="transmembrane region" description="Helical" evidence="6">
    <location>
        <begin position="65"/>
        <end position="84"/>
    </location>
</feature>
<dbReference type="GO" id="GO:0005768">
    <property type="term" value="C:endosome"/>
    <property type="evidence" value="ECO:0007669"/>
    <property type="project" value="TreeGrafter"/>
</dbReference>
<evidence type="ECO:0000256" key="1">
    <source>
        <dbReference type="ARBA" id="ARBA00004141"/>
    </source>
</evidence>
<dbReference type="Pfam" id="PF04133">
    <property type="entry name" value="Vps55"/>
    <property type="match status" value="1"/>
</dbReference>
<dbReference type="GO" id="GO:0016020">
    <property type="term" value="C:membrane"/>
    <property type="evidence" value="ECO:0007669"/>
    <property type="project" value="UniProtKB-SubCell"/>
</dbReference>
<evidence type="ECO:0000256" key="2">
    <source>
        <dbReference type="ARBA" id="ARBA00005645"/>
    </source>
</evidence>
<gene>
    <name evidence="7" type="ORF">HCN44_006408</name>
</gene>
<feature type="transmembrane region" description="Helical" evidence="6">
    <location>
        <begin position="96"/>
        <end position="122"/>
    </location>
</feature>
<dbReference type="OrthoDB" id="14246at2759"/>
<dbReference type="PROSITE" id="PS51257">
    <property type="entry name" value="PROKAR_LIPOPROTEIN"/>
    <property type="match status" value="1"/>
</dbReference>
<dbReference type="Proteomes" id="UP000639338">
    <property type="component" value="Unassembled WGS sequence"/>
</dbReference>
<evidence type="ECO:0000313" key="7">
    <source>
        <dbReference type="EMBL" id="KAF7993348.1"/>
    </source>
</evidence>
<name>A0A835CTJ6_APHGI</name>
<sequence length="132" mass="14393">MKSMLGALALAATIGMTFVILGCALSAYQVWWPILVVVFYLLAPLPTMIARRYNDDSGSNSNPCLELAIFITMGIVISSFAFPIVLARSPPENGTIAWGACFLTLIGNSVVYLTLVGFFMTIDHDDADYSMW</sequence>
<dbReference type="AlphaFoldDB" id="A0A835CTJ6"/>
<keyword evidence="5 6" id="KW-0472">Membrane</keyword>